<evidence type="ECO:0000256" key="8">
    <source>
        <dbReference type="ARBA" id="ARBA00023136"/>
    </source>
</evidence>
<dbReference type="InterPro" id="IPR050301">
    <property type="entry name" value="NTE"/>
</dbReference>
<accession>A0A4Q7YP12</accession>
<proteinExistence type="inferred from homology"/>
<feature type="active site" description="Nucleophile" evidence="9">
    <location>
        <position position="377"/>
    </location>
</feature>
<comment type="subcellular location">
    <subcellularLocation>
        <location evidence="1">Membrane</location>
    </subcellularLocation>
</comment>
<evidence type="ECO:0000313" key="13">
    <source>
        <dbReference type="Proteomes" id="UP000292423"/>
    </source>
</evidence>
<protein>
    <submittedName>
        <fullName evidence="12">NTE family protein</fullName>
    </submittedName>
</protein>
<dbReference type="PROSITE" id="PS51635">
    <property type="entry name" value="PNPLA"/>
    <property type="match status" value="1"/>
</dbReference>
<dbReference type="EMBL" id="SHKX01000013">
    <property type="protein sequence ID" value="RZU38425.1"/>
    <property type="molecule type" value="Genomic_DNA"/>
</dbReference>
<dbReference type="SUPFAM" id="SSF52151">
    <property type="entry name" value="FabD/lysophospholipase-like"/>
    <property type="match status" value="1"/>
</dbReference>
<dbReference type="PROSITE" id="PS50042">
    <property type="entry name" value="CNMP_BINDING_3"/>
    <property type="match status" value="1"/>
</dbReference>
<dbReference type="SMART" id="SM00100">
    <property type="entry name" value="cNMP"/>
    <property type="match status" value="1"/>
</dbReference>
<sequence length="623" mass="69206">MDSTPLPPHATRQQTARFRRILTGYFGQLEPGVLEEILAQCEWRECEGGDTLFRQGDPGDAAYFVISGRLRAIRTAPDGLRHVLGDIKPGETVGEIAVLSDDVRGATVLATRDSVVVRISTDRLQQWFMQYPQLLLQTAKLVIRRNRSQQVRRRRVDQVSNITILPLSPHIDLTRFRVELAHGMAACGKTVLLDPAIVDQELGSPGVAFVGKENPDRYRHLSAWLDKLESRNDYVVYLANPCDDAWTQRCLRQADRVLLLADAADSAMPPDFEKALMNGNDGGHRLQADTQLMLWHDPETLMPVGTARWLDARPWVREVIHVRRSTPRHMARLARLLTGNAVGLVLGSGGARGLAAVGIIRALEEAGIPVDRVGGTSIGAIMAAGVALDHPVERLADKVRHSFRQNPTHLNDLSPLPILSVFQGKRLNTLLQSVFPDHLHIEDLWINFYCISSDMATNGEVVHRRGSLWKAVRASAALPGIFPVVRLGDGLHVDGAFMNSLPVDVMADMAVKKILAVDFSWLPGSKPEFDDIPGPVDFLMDRFLNGRQRLYRVPTLLSSIVQSSLLASSQRSELARAEADVLFSPDLRRFELLGWNFFDALVKIGHEHAREVLARAEEKITPP</sequence>
<keyword evidence="7 9" id="KW-0443">Lipid metabolism</keyword>
<evidence type="ECO:0000256" key="4">
    <source>
        <dbReference type="ARBA" id="ARBA00022801"/>
    </source>
</evidence>
<keyword evidence="4 9" id="KW-0378">Hydrolase</keyword>
<dbReference type="InterPro" id="IPR018490">
    <property type="entry name" value="cNMP-bd_dom_sf"/>
</dbReference>
<dbReference type="Pfam" id="PF00027">
    <property type="entry name" value="cNMP_binding"/>
    <property type="match status" value="1"/>
</dbReference>
<dbReference type="PANTHER" id="PTHR14226">
    <property type="entry name" value="NEUROPATHY TARGET ESTERASE/SWISS CHEESE D.MELANOGASTER"/>
    <property type="match status" value="1"/>
</dbReference>
<dbReference type="InterPro" id="IPR016035">
    <property type="entry name" value="Acyl_Trfase/lysoPLipase"/>
</dbReference>
<dbReference type="InterPro" id="IPR056556">
    <property type="entry name" value="NTE1_P-loop_dom"/>
</dbReference>
<dbReference type="GO" id="GO:0016042">
    <property type="term" value="P:lipid catabolic process"/>
    <property type="evidence" value="ECO:0007669"/>
    <property type="project" value="UniProtKB-UniRule"/>
</dbReference>
<feature type="active site" description="Proton acceptor" evidence="9">
    <location>
        <position position="494"/>
    </location>
</feature>
<dbReference type="Gene3D" id="2.60.120.10">
    <property type="entry name" value="Jelly Rolls"/>
    <property type="match status" value="1"/>
</dbReference>
<dbReference type="GO" id="GO:0004622">
    <property type="term" value="F:phosphatidylcholine lysophospholipase activity"/>
    <property type="evidence" value="ECO:0007669"/>
    <property type="project" value="UniProtKB-ARBA"/>
</dbReference>
<dbReference type="InterPro" id="IPR000595">
    <property type="entry name" value="cNMP-bd_dom"/>
</dbReference>
<feature type="domain" description="Cyclic nucleotide-binding" evidence="10">
    <location>
        <begin position="25"/>
        <end position="145"/>
    </location>
</feature>
<evidence type="ECO:0000256" key="9">
    <source>
        <dbReference type="PROSITE-ProRule" id="PRU01161"/>
    </source>
</evidence>
<dbReference type="Proteomes" id="UP000292423">
    <property type="component" value="Unassembled WGS sequence"/>
</dbReference>
<dbReference type="GO" id="GO:0016020">
    <property type="term" value="C:membrane"/>
    <property type="evidence" value="ECO:0007669"/>
    <property type="project" value="UniProtKB-SubCell"/>
</dbReference>
<evidence type="ECO:0000256" key="7">
    <source>
        <dbReference type="ARBA" id="ARBA00023098"/>
    </source>
</evidence>
<keyword evidence="13" id="KW-1185">Reference proteome</keyword>
<dbReference type="AlphaFoldDB" id="A0A4Q7YP12"/>
<evidence type="ECO:0000256" key="5">
    <source>
        <dbReference type="ARBA" id="ARBA00022963"/>
    </source>
</evidence>
<keyword evidence="5 9" id="KW-0442">Lipid degradation</keyword>
<dbReference type="SUPFAM" id="SSF51206">
    <property type="entry name" value="cAMP-binding domain-like"/>
    <property type="match status" value="1"/>
</dbReference>
<dbReference type="OrthoDB" id="5290098at2"/>
<evidence type="ECO:0000256" key="3">
    <source>
        <dbReference type="ARBA" id="ARBA00022692"/>
    </source>
</evidence>
<feature type="domain" description="PNPLA" evidence="11">
    <location>
        <begin position="344"/>
        <end position="507"/>
    </location>
</feature>
<comment type="similarity">
    <text evidence="2">Belongs to the NTE family.</text>
</comment>
<name>A0A4Q7YP12_9GAMM</name>
<keyword evidence="6" id="KW-1133">Transmembrane helix</keyword>
<evidence type="ECO:0000259" key="10">
    <source>
        <dbReference type="PROSITE" id="PS50042"/>
    </source>
</evidence>
<evidence type="ECO:0000256" key="1">
    <source>
        <dbReference type="ARBA" id="ARBA00004370"/>
    </source>
</evidence>
<gene>
    <name evidence="12" type="ORF">EV700_2356</name>
</gene>
<keyword evidence="8" id="KW-0472">Membrane</keyword>
<dbReference type="PANTHER" id="PTHR14226:SF29">
    <property type="entry name" value="NEUROPATHY TARGET ESTERASE SWS"/>
    <property type="match status" value="1"/>
</dbReference>
<dbReference type="Pfam" id="PF01734">
    <property type="entry name" value="Patatin"/>
    <property type="match status" value="1"/>
</dbReference>
<keyword evidence="3" id="KW-0812">Transmembrane</keyword>
<organism evidence="12 13">
    <name type="scientific">Fluviicoccus keumensis</name>
    <dbReference type="NCBI Taxonomy" id="1435465"/>
    <lineage>
        <taxon>Bacteria</taxon>
        <taxon>Pseudomonadati</taxon>
        <taxon>Pseudomonadota</taxon>
        <taxon>Gammaproteobacteria</taxon>
        <taxon>Moraxellales</taxon>
        <taxon>Moraxellaceae</taxon>
        <taxon>Fluviicoccus</taxon>
    </lineage>
</organism>
<dbReference type="Gene3D" id="3.40.1090.10">
    <property type="entry name" value="Cytosolic phospholipase A2 catalytic domain"/>
    <property type="match status" value="2"/>
</dbReference>
<dbReference type="InterPro" id="IPR014710">
    <property type="entry name" value="RmlC-like_jellyroll"/>
</dbReference>
<dbReference type="Pfam" id="PF24179">
    <property type="entry name" value="NTE_Ploop"/>
    <property type="match status" value="1"/>
</dbReference>
<evidence type="ECO:0000313" key="12">
    <source>
        <dbReference type="EMBL" id="RZU38425.1"/>
    </source>
</evidence>
<dbReference type="RefSeq" id="WP_130413993.1">
    <property type="nucleotide sequence ID" value="NZ_SHKX01000013.1"/>
</dbReference>
<evidence type="ECO:0000256" key="2">
    <source>
        <dbReference type="ARBA" id="ARBA00006636"/>
    </source>
</evidence>
<comment type="caution">
    <text evidence="12">The sequence shown here is derived from an EMBL/GenBank/DDBJ whole genome shotgun (WGS) entry which is preliminary data.</text>
</comment>
<comment type="caution">
    <text evidence="9">Lacks conserved residue(s) required for the propagation of feature annotation.</text>
</comment>
<feature type="short sequence motif" description="GXSXG" evidence="9">
    <location>
        <begin position="375"/>
        <end position="379"/>
    </location>
</feature>
<reference evidence="12 13" key="1">
    <citation type="submission" date="2019-02" db="EMBL/GenBank/DDBJ databases">
        <title>Genomic Encyclopedia of Type Strains, Phase IV (KMG-IV): sequencing the most valuable type-strain genomes for metagenomic binning, comparative biology and taxonomic classification.</title>
        <authorList>
            <person name="Goeker M."/>
        </authorList>
    </citation>
    <scope>NUCLEOTIDE SEQUENCE [LARGE SCALE GENOMIC DNA]</scope>
    <source>
        <strain evidence="12 13">DSM 105135</strain>
    </source>
</reference>
<evidence type="ECO:0000259" key="11">
    <source>
        <dbReference type="PROSITE" id="PS51635"/>
    </source>
</evidence>
<dbReference type="CDD" id="cd00038">
    <property type="entry name" value="CAP_ED"/>
    <property type="match status" value="1"/>
</dbReference>
<dbReference type="InterPro" id="IPR002641">
    <property type="entry name" value="PNPLA_dom"/>
</dbReference>
<feature type="short sequence motif" description="DGA/G" evidence="9">
    <location>
        <begin position="494"/>
        <end position="496"/>
    </location>
</feature>
<dbReference type="CDD" id="cd07205">
    <property type="entry name" value="Pat_PNPLA6_PNPLA7_NTE1_like"/>
    <property type="match status" value="1"/>
</dbReference>
<evidence type="ECO:0000256" key="6">
    <source>
        <dbReference type="ARBA" id="ARBA00022989"/>
    </source>
</evidence>